<evidence type="ECO:0000256" key="3">
    <source>
        <dbReference type="SAM" id="MobiDB-lite"/>
    </source>
</evidence>
<comment type="similarity">
    <text evidence="1">Belongs to the MobA/MobL family.</text>
</comment>
<comment type="caution">
    <text evidence="5">The sequence shown here is derived from an EMBL/GenBank/DDBJ whole genome shotgun (WGS) entry which is preliminary data.</text>
</comment>
<evidence type="ECO:0000256" key="1">
    <source>
        <dbReference type="ARBA" id="ARBA00010873"/>
    </source>
</evidence>
<evidence type="ECO:0000259" key="4">
    <source>
        <dbReference type="Pfam" id="PF03389"/>
    </source>
</evidence>
<gene>
    <name evidence="5" type="ORF">ATB53_13060</name>
</gene>
<feature type="compositionally biased region" description="Pro residues" evidence="3">
    <location>
        <begin position="503"/>
        <end position="521"/>
    </location>
</feature>
<protein>
    <submittedName>
        <fullName evidence="5">Plasmid mobilization protein</fullName>
    </submittedName>
</protein>
<organism evidence="5 6">
    <name type="scientific">Xanthomonas campestris pv. translucens</name>
    <dbReference type="NCBI Taxonomy" id="343"/>
    <lineage>
        <taxon>Bacteria</taxon>
        <taxon>Pseudomonadati</taxon>
        <taxon>Pseudomonadota</taxon>
        <taxon>Gammaproteobacteria</taxon>
        <taxon>Lysobacterales</taxon>
        <taxon>Lysobacteraceae</taxon>
        <taxon>Xanthomonas</taxon>
        <taxon>Xanthomonas translucens group</taxon>
    </lineage>
</organism>
<feature type="domain" description="MobA/MobL protein" evidence="4">
    <location>
        <begin position="18"/>
        <end position="234"/>
    </location>
</feature>
<evidence type="ECO:0000313" key="6">
    <source>
        <dbReference type="Proteomes" id="UP000055854"/>
    </source>
</evidence>
<evidence type="ECO:0000313" key="5">
    <source>
        <dbReference type="EMBL" id="KWV14716.1"/>
    </source>
</evidence>
<dbReference type="Gene3D" id="3.30.930.30">
    <property type="match status" value="1"/>
</dbReference>
<accession>A0A109HM61</accession>
<name>A0A109HM61_XANCT</name>
<evidence type="ECO:0000256" key="2">
    <source>
        <dbReference type="ARBA" id="ARBA00022971"/>
    </source>
</evidence>
<dbReference type="InterPro" id="IPR005053">
    <property type="entry name" value="MobA_MobL"/>
</dbReference>
<dbReference type="Pfam" id="PF03389">
    <property type="entry name" value="MobA_MobL"/>
    <property type="match status" value="1"/>
</dbReference>
<dbReference type="OrthoDB" id="1826980at2"/>
<dbReference type="Proteomes" id="UP000055854">
    <property type="component" value="Unassembled WGS sequence"/>
</dbReference>
<feature type="region of interest" description="Disordered" evidence="3">
    <location>
        <begin position="268"/>
        <end position="296"/>
    </location>
</feature>
<dbReference type="EMBL" id="LNTA01000085">
    <property type="protein sequence ID" value="KWV14716.1"/>
    <property type="molecule type" value="Genomic_DNA"/>
</dbReference>
<feature type="region of interest" description="Disordered" evidence="3">
    <location>
        <begin position="501"/>
        <end position="528"/>
    </location>
</feature>
<proteinExistence type="inferred from homology"/>
<keyword evidence="2" id="KW-0184">Conjugation</keyword>
<sequence length="528" mass="57347">MAIYHSRVKTFTRSRGDSAVAAAAYRAGLLLIDHLTGQRHDYRRRGGVVMSECLAPPDAPDWALVPGELWPKAEAAENRKNSVVAREFEVALPHELNDEQRSELATAIGQALVARYGFAVQASIHSPGSRDGLNHHVHLLATTRRLAPEGFTEKTRELDGGASGKIEIEWIRHTFASTINAHLAAAGIDAQVDHRRLEVQAEEALARGDLAEAMALSRQPTRHLGKAASALERRGVLTKLGAENARIAQENDAAFEQLLAQAEREGKAVPVPAGHSHAQAQRERRRGAPAVKAPLTPVPGLEIHGLTRIRPSSLLGVGEGGETEKAPPPSIAQLLADATRDLAEILALRSELALAATRRLLQQLTVWATHWESADLRRDLTGLVQGLGRLKRRLTRFAQRVAAVGRAERLFHLAEQSWEAFDAAHPNSGHAGAPEEWARGRAMRLAALRKRTVELRAARAAASPEVEMSCEAEAATACEQLEQWSKQASARYDAYALTNAPSLPAPWPSPAPVLAPQPTPPKPRRPRP</sequence>
<dbReference type="AlphaFoldDB" id="A0A109HM61"/>
<dbReference type="NCBIfam" id="NF041496">
    <property type="entry name" value="MobQ"/>
    <property type="match status" value="1"/>
</dbReference>
<reference evidence="5 6" key="1">
    <citation type="submission" date="2015-11" db="EMBL/GenBank/DDBJ databases">
        <title>Long Read and Single Molecule DNA Sequencing Simplifies Genome Assembly and TAL Effector Gene Analysis of Xanthomonas translucens.</title>
        <authorList>
            <person name="Peng Z."/>
            <person name="Hu Y."/>
            <person name="Xie J."/>
            <person name="Potnis N."/>
            <person name="Akhunova A."/>
            <person name="Jones J."/>
            <person name="Liu Z."/>
            <person name="White F."/>
            <person name="Liu S."/>
        </authorList>
    </citation>
    <scope>NUCLEOTIDE SEQUENCE [LARGE SCALE GENOMIC DNA]</scope>
    <source>
        <strain evidence="5 6">B1</strain>
    </source>
</reference>
<dbReference type="RefSeq" id="WP_060748048.1">
    <property type="nucleotide sequence ID" value="NZ_LNTA01000085.1"/>
</dbReference>